<dbReference type="PROSITE" id="PS00318">
    <property type="entry name" value="HMG_COA_REDUCTASE_2"/>
    <property type="match status" value="1"/>
</dbReference>
<dbReference type="EMBL" id="JABEYC010000495">
    <property type="protein sequence ID" value="KAF4976720.1"/>
    <property type="molecule type" value="Genomic_DNA"/>
</dbReference>
<dbReference type="GO" id="GO:0004420">
    <property type="term" value="F:hydroxymethylglutaryl-CoA reductase (NADPH) activity"/>
    <property type="evidence" value="ECO:0007669"/>
    <property type="project" value="UniProtKB-EC"/>
</dbReference>
<reference evidence="4" key="2">
    <citation type="submission" date="2020-05" db="EMBL/GenBank/DDBJ databases">
        <authorList>
            <person name="Kim H.-S."/>
            <person name="Proctor R.H."/>
            <person name="Brown D.W."/>
        </authorList>
    </citation>
    <scope>NUCLEOTIDE SEQUENCE</scope>
    <source>
        <strain evidence="4">NRRL 22465</strain>
    </source>
</reference>
<protein>
    <recommendedName>
        <fullName evidence="2">hydroxymethylglutaryl-CoA reductase (NADPH)</fullName>
        <ecNumber evidence="2">1.1.1.34</ecNumber>
    </recommendedName>
</protein>
<dbReference type="GO" id="GO:0015936">
    <property type="term" value="P:coenzyme A metabolic process"/>
    <property type="evidence" value="ECO:0007669"/>
    <property type="project" value="InterPro"/>
</dbReference>
<dbReference type="PANTHER" id="PTHR10572:SF24">
    <property type="entry name" value="3-HYDROXY-3-METHYLGLUTARYL-COENZYME A REDUCTASE"/>
    <property type="match status" value="1"/>
</dbReference>
<sequence length="350" mass="37147">MASSSARSQKLSLVACELGLIYSGNDDEEISYIKIENCVGFSKVPLGISGPLRIVGLGVDSKLYAPLVTYEATLVASCSRGCKAFDSYVGLQFEVLGDGMSRALVVVFQTPGSAVAFYHAIPTFQLEASTIRSNVHVFCNYTCGDACGQNMVTKATNYACRMLRQTYGDKFSIKDFVIEGQLASDKKPSWGNVNGSRGVQVMVWGVITLSVLACTTERMDEMHRIGKDGGIRNGHFGSNINTANIIAAMFISTGQDPGSIAEASWSHLTTELDKETGNLTMSLYFPSLTVGTVGGGTGYTTQREALGMLACLGPGKKHTLAGIIGSLALALDASTMAAICNDTFTDAHTC</sequence>
<dbReference type="Gene3D" id="3.30.70.420">
    <property type="entry name" value="Hydroxymethylglutaryl-CoA reductase, class I/II, NAD/NADP-binding domain"/>
    <property type="match status" value="1"/>
</dbReference>
<reference evidence="4" key="1">
    <citation type="journal article" date="2020" name="BMC Genomics">
        <title>Correction to: Identification and distribution of gene clusters required for synthesis of sphingolipid metabolism inhibitors in diverse species of the filamentous fungus Fusarium.</title>
        <authorList>
            <person name="Kim H.S."/>
            <person name="Lohmar J.M."/>
            <person name="Busman M."/>
            <person name="Brown D.W."/>
            <person name="Naumann T.A."/>
            <person name="Divon H.H."/>
            <person name="Lysoe E."/>
            <person name="Uhlig S."/>
            <person name="Proctor R.H."/>
        </authorList>
    </citation>
    <scope>NUCLEOTIDE SEQUENCE</scope>
    <source>
        <strain evidence="4">NRRL 22465</strain>
    </source>
</reference>
<dbReference type="Pfam" id="PF00368">
    <property type="entry name" value="HMG-CoA_red"/>
    <property type="match status" value="2"/>
</dbReference>
<name>A0A8H4UHX5_9HYPO</name>
<dbReference type="PANTHER" id="PTHR10572">
    <property type="entry name" value="3-HYDROXY-3-METHYLGLUTARYL-COENZYME A REDUCTASE"/>
    <property type="match status" value="1"/>
</dbReference>
<dbReference type="PROSITE" id="PS50065">
    <property type="entry name" value="HMG_COA_REDUCTASE_4"/>
    <property type="match status" value="1"/>
</dbReference>
<dbReference type="EC" id="1.1.1.34" evidence="2"/>
<proteinExistence type="inferred from homology"/>
<dbReference type="SUPFAM" id="SSF55035">
    <property type="entry name" value="NAD-binding domain of HMG-CoA reductase"/>
    <property type="match status" value="1"/>
</dbReference>
<dbReference type="OrthoDB" id="310654at2759"/>
<accession>A0A8H4UHX5</accession>
<dbReference type="InterPro" id="IPR009029">
    <property type="entry name" value="HMG_CoA_Rdtase_sub-bd_dom_sf"/>
</dbReference>
<comment type="similarity">
    <text evidence="1">Belongs to the HMG-CoA reductase family.</text>
</comment>
<dbReference type="InterPro" id="IPR002202">
    <property type="entry name" value="HMG_CoA_Rdtase"/>
</dbReference>
<evidence type="ECO:0000256" key="2">
    <source>
        <dbReference type="ARBA" id="ARBA00012999"/>
    </source>
</evidence>
<dbReference type="AlphaFoldDB" id="A0A8H4UHX5"/>
<dbReference type="InterPro" id="IPR009023">
    <property type="entry name" value="HMG_CoA_Rdtase_NAD(P)-bd_sf"/>
</dbReference>
<evidence type="ECO:0000313" key="4">
    <source>
        <dbReference type="EMBL" id="KAF4976720.1"/>
    </source>
</evidence>
<dbReference type="InterPro" id="IPR023076">
    <property type="entry name" value="HMG_CoA_Rdtase_CS"/>
</dbReference>
<evidence type="ECO:0000256" key="3">
    <source>
        <dbReference type="ARBA" id="ARBA00023002"/>
    </source>
</evidence>
<dbReference type="SUPFAM" id="SSF56542">
    <property type="entry name" value="Substrate-binding domain of HMG-CoA reductase"/>
    <property type="match status" value="1"/>
</dbReference>
<dbReference type="Proteomes" id="UP000635477">
    <property type="component" value="Unassembled WGS sequence"/>
</dbReference>
<dbReference type="InterPro" id="IPR023074">
    <property type="entry name" value="HMG_CoA_Rdtase_cat_sf"/>
</dbReference>
<evidence type="ECO:0000313" key="5">
    <source>
        <dbReference type="Proteomes" id="UP000635477"/>
    </source>
</evidence>
<keyword evidence="3" id="KW-0560">Oxidoreductase</keyword>
<comment type="caution">
    <text evidence="4">The sequence shown here is derived from an EMBL/GenBank/DDBJ whole genome shotgun (WGS) entry which is preliminary data.</text>
</comment>
<gene>
    <name evidence="4" type="ORF">FZEAL_6656</name>
</gene>
<dbReference type="Gene3D" id="3.90.770.10">
    <property type="entry name" value="3-hydroxy-3-methylglutaryl-coenzyme A Reductase, Chain A, domain 2"/>
    <property type="match status" value="2"/>
</dbReference>
<keyword evidence="5" id="KW-1185">Reference proteome</keyword>
<evidence type="ECO:0000256" key="1">
    <source>
        <dbReference type="ARBA" id="ARBA00007661"/>
    </source>
</evidence>
<organism evidence="4 5">
    <name type="scientific">Fusarium zealandicum</name>
    <dbReference type="NCBI Taxonomy" id="1053134"/>
    <lineage>
        <taxon>Eukaryota</taxon>
        <taxon>Fungi</taxon>
        <taxon>Dikarya</taxon>
        <taxon>Ascomycota</taxon>
        <taxon>Pezizomycotina</taxon>
        <taxon>Sordariomycetes</taxon>
        <taxon>Hypocreomycetidae</taxon>
        <taxon>Hypocreales</taxon>
        <taxon>Nectriaceae</taxon>
        <taxon>Fusarium</taxon>
        <taxon>Fusarium staphyleae species complex</taxon>
    </lineage>
</organism>
<dbReference type="PRINTS" id="PR00071">
    <property type="entry name" value="HMGCOARDTASE"/>
</dbReference>